<dbReference type="HOGENOM" id="CLU_071633_0_0_1"/>
<reference evidence="2" key="1">
    <citation type="journal article" date="2009" name="PLoS Pathog.">
        <title>Genomic analyses of the microsporidian Nosema ceranae, an emergent pathogen of honey bees.</title>
        <authorList>
            <person name="Cornman R.S."/>
            <person name="Chen Y.P."/>
            <person name="Schatz M.C."/>
            <person name="Street C."/>
            <person name="Zhao Y."/>
            <person name="Desany B."/>
            <person name="Egholm M."/>
            <person name="Hutchison S."/>
            <person name="Pettis J.S."/>
            <person name="Lipkin W.I."/>
            <person name="Evans J.D."/>
        </authorList>
    </citation>
    <scope>NUCLEOTIDE SEQUENCE [LARGE SCALE GENOMIC DNA]</scope>
    <source>
        <strain evidence="2">BRL01</strain>
    </source>
</reference>
<organism evidence="2">
    <name type="scientific">Vairimorpha ceranae (strain BRL01)</name>
    <name type="common">Microsporidian parasite</name>
    <name type="synonym">Nosema ceranae</name>
    <dbReference type="NCBI Taxonomy" id="578460"/>
    <lineage>
        <taxon>Eukaryota</taxon>
        <taxon>Fungi</taxon>
        <taxon>Fungi incertae sedis</taxon>
        <taxon>Microsporidia</taxon>
        <taxon>Nosematidae</taxon>
        <taxon>Vairimorpha</taxon>
    </lineage>
</organism>
<accession>C4VB72</accession>
<dbReference type="OMA" id="AYDHIQF"/>
<dbReference type="EMBL" id="ACOL01000426">
    <property type="protein sequence ID" value="EEQ81531.1"/>
    <property type="molecule type" value="Genomic_DNA"/>
</dbReference>
<dbReference type="AlphaFoldDB" id="C4VB72"/>
<dbReference type="InParanoid" id="C4VB72"/>
<evidence type="ECO:0000313" key="2">
    <source>
        <dbReference type="Proteomes" id="UP000009082"/>
    </source>
</evidence>
<dbReference type="VEuPathDB" id="MicrosporidiaDB:NCER_102004"/>
<gene>
    <name evidence="1" type="ORF">NCER_102004</name>
</gene>
<evidence type="ECO:0000313" key="1">
    <source>
        <dbReference type="EMBL" id="EEQ81531.1"/>
    </source>
</evidence>
<proteinExistence type="predicted"/>
<dbReference type="KEGG" id="nce:NCER_102004"/>
<name>C4VB72_VAIC1</name>
<dbReference type="Proteomes" id="UP000009082">
    <property type="component" value="Unassembled WGS sequence"/>
</dbReference>
<sequence length="319" mass="38500">MQIMLNEFFYFIFALMDIFKIINENRKKYLFPSKEYKALMLKHKDTNINKLELNTCKHYLLNSNKYLKKNIKLSTNRLYTEYMTCLLEKDMKKILNLRSQLEEFDSFVNEFDQLLNNLNFDITTVKSKYMWHDIEILFNTEKKKNDYINKKYVVEDKKFNNQLIIYINKIESKILAFKKLLKKDNTRINCLRNKLKVIYKVVEQFLNFLSENYVESEYLKKLQIELENILTFFTDFNSDLDLCVFVDVEDEIKSCKNIKSKNDIREDLINVLKSFFSPSGNQVDNVPFLPEFYDIAYDYIKYPSDNKNINELLEKMNIK</sequence>
<dbReference type="OrthoDB" id="10255118at2759"/>
<protein>
    <submittedName>
        <fullName evidence="1">Uncharacterized protein</fullName>
    </submittedName>
</protein>